<evidence type="ECO:0000313" key="2">
    <source>
        <dbReference type="Proteomes" id="UP001232584"/>
    </source>
</evidence>
<gene>
    <name evidence="1" type="ORF">QOZ92_000772</name>
</gene>
<proteinExistence type="predicted"/>
<protein>
    <submittedName>
        <fullName evidence="1">Uncharacterized protein</fullName>
    </submittedName>
</protein>
<organism evidence="1 2">
    <name type="scientific">Paraclostridium ghonii</name>
    <dbReference type="NCBI Taxonomy" id="29358"/>
    <lineage>
        <taxon>Bacteria</taxon>
        <taxon>Bacillati</taxon>
        <taxon>Bacillota</taxon>
        <taxon>Clostridia</taxon>
        <taxon>Peptostreptococcales</taxon>
        <taxon>Peptostreptococcaceae</taxon>
        <taxon>Paraclostridium</taxon>
    </lineage>
</organism>
<name>A0ABU0MXM3_9FIRM</name>
<keyword evidence="2" id="KW-1185">Reference proteome</keyword>
<sequence>MYTTDTKAKLDFALKNRENKITITDKRIVKGLKVLHKVNIKDSDRNRCKYSLRSKSADSAFMGSIGFAPMLAGIANISFFEGMGVISSVGLHQALVILADYNVEFKNDTIILTNLLY</sequence>
<dbReference type="RefSeq" id="WP_307503295.1">
    <property type="nucleotide sequence ID" value="NZ_BAAACE010000029.1"/>
</dbReference>
<comment type="caution">
    <text evidence="1">The sequence shown here is derived from an EMBL/GenBank/DDBJ whole genome shotgun (WGS) entry which is preliminary data.</text>
</comment>
<evidence type="ECO:0000313" key="1">
    <source>
        <dbReference type="EMBL" id="MDQ0555659.1"/>
    </source>
</evidence>
<accession>A0ABU0MXM3</accession>
<reference evidence="1 2" key="1">
    <citation type="submission" date="2023-07" db="EMBL/GenBank/DDBJ databases">
        <title>Genomic Encyclopedia of Type Strains, Phase IV (KMG-IV): sequencing the most valuable type-strain genomes for metagenomic binning, comparative biology and taxonomic classification.</title>
        <authorList>
            <person name="Goeker M."/>
        </authorList>
    </citation>
    <scope>NUCLEOTIDE SEQUENCE [LARGE SCALE GENOMIC DNA]</scope>
    <source>
        <strain evidence="1 2">DSM 15049</strain>
    </source>
</reference>
<dbReference type="EMBL" id="JAUSWG010000002">
    <property type="protein sequence ID" value="MDQ0555659.1"/>
    <property type="molecule type" value="Genomic_DNA"/>
</dbReference>
<dbReference type="Proteomes" id="UP001232584">
    <property type="component" value="Unassembled WGS sequence"/>
</dbReference>